<gene>
    <name evidence="3" type="ORF">FH972_026871</name>
</gene>
<dbReference type="GO" id="GO:0046856">
    <property type="term" value="P:phosphatidylinositol dephosphorylation"/>
    <property type="evidence" value="ECO:0007669"/>
    <property type="project" value="InterPro"/>
</dbReference>
<dbReference type="PANTHER" id="PTHR11200:SF286">
    <property type="entry name" value="5-PHOSPHATASE, PUTATIVE (AFU_ORTHOLOGUE AFUA_5G07600)-RELATED"/>
    <property type="match status" value="1"/>
</dbReference>
<dbReference type="GO" id="GO:0004439">
    <property type="term" value="F:phosphatidylinositol-4,5-bisphosphate 5-phosphatase activity"/>
    <property type="evidence" value="ECO:0007669"/>
    <property type="project" value="TreeGrafter"/>
</dbReference>
<dbReference type="PANTHER" id="PTHR11200">
    <property type="entry name" value="INOSITOL 5-PHOSPHATASE"/>
    <property type="match status" value="1"/>
</dbReference>
<dbReference type="SMART" id="SM00128">
    <property type="entry name" value="IPPc"/>
    <property type="match status" value="1"/>
</dbReference>
<accession>A0A5N6L5N1</accession>
<sequence>MAALKTSIVTFNCGKASIEPDELAAHLLSGKDLPDLLVLSLQEIAPLAHAFLTGSFIHPFLRRAWKAVKIAAADRADYEYVFARNVGTTAILLFAVPETRARIHSLEFGGTAAGDHDLSNKGAAAVRLAYDVDHDSTRRLTFVAAHLAPMEPDFERRNKDWEIIASTLVFEPVDGKRSAAVSPEAEPLLTSPKTASTRESGIYEPDTLLFVAGDLNYRISDVKPLPDEHKTFPQPTDSLHSWREGDQLNRERQAGRTLQGLTEPEINFPPTYKYDTGFRWPEDGSEPEIWPWAQHRFPSWCDRILYSDFASGGVVKVNRYTALPLLSSSDHRPVVMDFGIDLAAQEWDTASTVTAPFAINPTWKSRRAAGRRWELAVGTCAYLSLTWEGNGILLASLVGAVGGYAVLSSLINT</sequence>
<reference evidence="3 4" key="1">
    <citation type="submission" date="2019-06" db="EMBL/GenBank/DDBJ databases">
        <title>A chromosomal-level reference genome of Carpinus fangiana (Coryloideae, Betulaceae).</title>
        <authorList>
            <person name="Yang X."/>
            <person name="Wang Z."/>
            <person name="Zhang L."/>
            <person name="Hao G."/>
            <person name="Liu J."/>
            <person name="Yang Y."/>
        </authorList>
    </citation>
    <scope>NUCLEOTIDE SEQUENCE [LARGE SCALE GENOMIC DNA]</scope>
    <source>
        <strain evidence="3">Cfa_2016G</strain>
        <tissue evidence="3">Leaf</tissue>
    </source>
</reference>
<comment type="caution">
    <text evidence="3">The sequence shown here is derived from an EMBL/GenBank/DDBJ whole genome shotgun (WGS) entry which is preliminary data.</text>
</comment>
<keyword evidence="4" id="KW-1185">Reference proteome</keyword>
<dbReference type="EMBL" id="VIBQ01000136">
    <property type="protein sequence ID" value="KAB8975992.1"/>
    <property type="molecule type" value="Genomic_DNA"/>
</dbReference>
<name>A0A5N6L5N1_9ROSI</name>
<protein>
    <recommendedName>
        <fullName evidence="2">Inositol polyphosphate-related phosphatase domain-containing protein</fullName>
    </recommendedName>
</protein>
<evidence type="ECO:0000256" key="1">
    <source>
        <dbReference type="ARBA" id="ARBA00010768"/>
    </source>
</evidence>
<evidence type="ECO:0000313" key="4">
    <source>
        <dbReference type="Proteomes" id="UP000327013"/>
    </source>
</evidence>
<dbReference type="InterPro" id="IPR000300">
    <property type="entry name" value="IPPc"/>
</dbReference>
<dbReference type="Pfam" id="PF22669">
    <property type="entry name" value="Exo_endo_phos2"/>
    <property type="match status" value="1"/>
</dbReference>
<evidence type="ECO:0000313" key="3">
    <source>
        <dbReference type="EMBL" id="KAB8975992.1"/>
    </source>
</evidence>
<evidence type="ECO:0000259" key="2">
    <source>
        <dbReference type="SMART" id="SM00128"/>
    </source>
</evidence>
<dbReference type="Gene3D" id="3.60.10.10">
    <property type="entry name" value="Endonuclease/exonuclease/phosphatase"/>
    <property type="match status" value="1"/>
</dbReference>
<dbReference type="InterPro" id="IPR036691">
    <property type="entry name" value="Endo/exonu/phosph_ase_sf"/>
</dbReference>
<organism evidence="3 4">
    <name type="scientific">Carpinus fangiana</name>
    <dbReference type="NCBI Taxonomy" id="176857"/>
    <lineage>
        <taxon>Eukaryota</taxon>
        <taxon>Viridiplantae</taxon>
        <taxon>Streptophyta</taxon>
        <taxon>Embryophyta</taxon>
        <taxon>Tracheophyta</taxon>
        <taxon>Spermatophyta</taxon>
        <taxon>Magnoliopsida</taxon>
        <taxon>eudicotyledons</taxon>
        <taxon>Gunneridae</taxon>
        <taxon>Pentapetalae</taxon>
        <taxon>rosids</taxon>
        <taxon>fabids</taxon>
        <taxon>Fagales</taxon>
        <taxon>Betulaceae</taxon>
        <taxon>Carpinus</taxon>
    </lineage>
</organism>
<proteinExistence type="inferred from homology"/>
<dbReference type="InterPro" id="IPR046985">
    <property type="entry name" value="IP5"/>
</dbReference>
<dbReference type="SUPFAM" id="SSF56219">
    <property type="entry name" value="DNase I-like"/>
    <property type="match status" value="1"/>
</dbReference>
<feature type="domain" description="Inositol polyphosphate-related phosphatase" evidence="2">
    <location>
        <begin position="2"/>
        <end position="346"/>
    </location>
</feature>
<dbReference type="Proteomes" id="UP000327013">
    <property type="component" value="Unassembled WGS sequence"/>
</dbReference>
<comment type="similarity">
    <text evidence="1">Belongs to the inositol polyphosphate 5-phosphatase family.</text>
</comment>
<dbReference type="OrthoDB" id="62798at2759"/>
<dbReference type="AlphaFoldDB" id="A0A5N6L5N1"/>